<keyword evidence="1 5" id="KW-0963">Cytoplasm</keyword>
<reference evidence="9" key="2">
    <citation type="submission" date="2016-06" db="UniProtKB">
        <authorList>
            <consortium name="WormBaseParasite"/>
        </authorList>
    </citation>
    <scope>IDENTIFICATION</scope>
</reference>
<proteinExistence type="inferred from homology"/>
<dbReference type="InterPro" id="IPR012675">
    <property type="entry name" value="Beta-grasp_dom_sf"/>
</dbReference>
<evidence type="ECO:0000256" key="2">
    <source>
        <dbReference type="ARBA" id="ARBA00022499"/>
    </source>
</evidence>
<evidence type="ECO:0000256" key="3">
    <source>
        <dbReference type="ARBA" id="ARBA00022694"/>
    </source>
</evidence>
<dbReference type="WBParaSite" id="GPLIN_000833500">
    <property type="protein sequence ID" value="GPLIN_000833500"/>
    <property type="gene ID" value="GPLIN_000833500"/>
</dbReference>
<comment type="similarity">
    <text evidence="5 6">Belongs to the URM1 family.</text>
</comment>
<keyword evidence="4 5" id="KW-0833">Ubl conjugation pathway</keyword>
<evidence type="ECO:0000256" key="4">
    <source>
        <dbReference type="ARBA" id="ARBA00022786"/>
    </source>
</evidence>
<dbReference type="Gene3D" id="3.10.20.30">
    <property type="match status" value="1"/>
</dbReference>
<feature type="compositionally biased region" description="Polar residues" evidence="7">
    <location>
        <begin position="1"/>
        <end position="11"/>
    </location>
</feature>
<dbReference type="Proteomes" id="UP000050741">
    <property type="component" value="Unassembled WGS sequence"/>
</dbReference>
<dbReference type="SUPFAM" id="SSF54285">
    <property type="entry name" value="MoaD/ThiS"/>
    <property type="match status" value="1"/>
</dbReference>
<dbReference type="UniPathway" id="UPA00988"/>
<dbReference type="GO" id="GO:0034227">
    <property type="term" value="P:tRNA thio-modification"/>
    <property type="evidence" value="ECO:0007669"/>
    <property type="project" value="UniProtKB-UniRule"/>
</dbReference>
<evidence type="ECO:0000256" key="5">
    <source>
        <dbReference type="HAMAP-Rule" id="MF_03048"/>
    </source>
</evidence>
<dbReference type="GO" id="GO:0005829">
    <property type="term" value="C:cytosol"/>
    <property type="evidence" value="ECO:0007669"/>
    <property type="project" value="UniProtKB-UniRule"/>
</dbReference>
<evidence type="ECO:0000256" key="1">
    <source>
        <dbReference type="ARBA" id="ARBA00022490"/>
    </source>
</evidence>
<feature type="modified residue" description="1-thioglycine" evidence="5">
    <location>
        <position position="109"/>
    </location>
</feature>
<dbReference type="GO" id="GO:0002098">
    <property type="term" value="P:tRNA wobble uridine modification"/>
    <property type="evidence" value="ECO:0007669"/>
    <property type="project" value="UniProtKB-UniRule"/>
</dbReference>
<reference evidence="8" key="1">
    <citation type="submission" date="2014-05" db="EMBL/GenBank/DDBJ databases">
        <title>The genome and life-stage specific transcriptomes of Globodera pallida elucidate key aspects of plant parasitism by a cyst nematode.</title>
        <authorList>
            <person name="Cotton J.A."/>
            <person name="Lilley C.J."/>
            <person name="Jones L.M."/>
            <person name="Kikuchi T."/>
            <person name="Reid A.J."/>
            <person name="Thorpe P."/>
            <person name="Tsai I.J."/>
            <person name="Beasley H."/>
            <person name="Blok V."/>
            <person name="Cock P.J.A."/>
            <person name="Van den Akker S.E."/>
            <person name="Holroyd N."/>
            <person name="Hunt M."/>
            <person name="Mantelin S."/>
            <person name="Naghra H."/>
            <person name="Pain A."/>
            <person name="Palomares-Rius J.E."/>
            <person name="Zarowiecki M."/>
            <person name="Berriman M."/>
            <person name="Jones J.T."/>
            <person name="Urwin P.E."/>
        </authorList>
    </citation>
    <scope>NUCLEOTIDE SEQUENCE [LARGE SCALE GENOMIC DNA]</scope>
    <source>
        <strain evidence="8">Lindley</strain>
    </source>
</reference>
<dbReference type="CDD" id="cd01764">
    <property type="entry name" value="Ubl_Urm1"/>
    <property type="match status" value="1"/>
</dbReference>
<dbReference type="PANTHER" id="PTHR14986">
    <property type="entry name" value="RURM1 PROTEIN"/>
    <property type="match status" value="1"/>
</dbReference>
<keyword evidence="2 5" id="KW-1017">Isopeptide bond</keyword>
<evidence type="ECO:0000313" key="8">
    <source>
        <dbReference type="Proteomes" id="UP000050741"/>
    </source>
</evidence>
<feature type="cross-link" description="Glycyl lysine isopeptide (Gly-Lys) (interchain with K-? in acceptor proteins)" evidence="5">
    <location>
        <position position="109"/>
    </location>
</feature>
<organism evidence="8 9">
    <name type="scientific">Globodera pallida</name>
    <name type="common">Potato cyst nematode worm</name>
    <name type="synonym">Heterodera pallida</name>
    <dbReference type="NCBI Taxonomy" id="36090"/>
    <lineage>
        <taxon>Eukaryota</taxon>
        <taxon>Metazoa</taxon>
        <taxon>Ecdysozoa</taxon>
        <taxon>Nematoda</taxon>
        <taxon>Chromadorea</taxon>
        <taxon>Rhabditida</taxon>
        <taxon>Tylenchina</taxon>
        <taxon>Tylenchomorpha</taxon>
        <taxon>Tylenchoidea</taxon>
        <taxon>Heteroderidae</taxon>
        <taxon>Heteroderinae</taxon>
        <taxon>Globodera</taxon>
    </lineage>
</organism>
<keyword evidence="3 5" id="KW-0819">tRNA processing</keyword>
<evidence type="ECO:0000313" key="9">
    <source>
        <dbReference type="WBParaSite" id="GPLIN_000833500"/>
    </source>
</evidence>
<comment type="subcellular location">
    <subcellularLocation>
        <location evidence="5 6">Cytoplasm</location>
    </subcellularLocation>
</comment>
<comment type="PTM">
    <text evidence="5">C-terminal thiocarboxylation occurs in 2 steps, it is first acyl-adenylated (-COAMP) via the hesA/moeB/thiF part of the MOCS3/UBA4 homolog, then thiocarboxylated (-COSH) via the rhodanese domain of the MOCS3/UBA4 homolog.</text>
</comment>
<dbReference type="InterPro" id="IPR016155">
    <property type="entry name" value="Mopterin_synth/thiamin_S_b"/>
</dbReference>
<evidence type="ECO:0000256" key="7">
    <source>
        <dbReference type="SAM" id="MobiDB-lite"/>
    </source>
</evidence>
<comment type="pathway">
    <text evidence="5 6">tRNA modification; 5-methoxycarbonylmethyl-2-thiouridine-tRNA biosynthesis.</text>
</comment>
<protein>
    <recommendedName>
        <fullName evidence="5">Ubiquitin-related modifier 1 homolog</fullName>
    </recommendedName>
</protein>
<dbReference type="GO" id="GO:0032447">
    <property type="term" value="P:protein urmylation"/>
    <property type="evidence" value="ECO:0007669"/>
    <property type="project" value="UniProtKB-UniRule"/>
</dbReference>
<dbReference type="AlphaFoldDB" id="A0A183C640"/>
<dbReference type="InterPro" id="IPR015221">
    <property type="entry name" value="Urm1"/>
</dbReference>
<dbReference type="HAMAP" id="MF_03048">
    <property type="entry name" value="Urm1"/>
    <property type="match status" value="1"/>
</dbReference>
<evidence type="ECO:0000256" key="6">
    <source>
        <dbReference type="RuleBase" id="RU361182"/>
    </source>
</evidence>
<accession>A0A183C640</accession>
<feature type="region of interest" description="Disordered" evidence="7">
    <location>
        <begin position="1"/>
        <end position="20"/>
    </location>
</feature>
<comment type="function">
    <text evidence="5">Acts as a sulfur carrier required for 2-thiolation of mcm(5)S(2)U at tRNA wobble positions of cytosolic tRNA(Lys), tRNA(Glu) and tRNA(Gln). Serves as sulfur donor in tRNA 2-thiolation reaction by being thiocarboxylated (-COSH) at its C-terminus by the MOCS3/UBA4 homolog. The sulfur is then transferred to tRNA to form 2-thiolation of mcm(5)S(2)U. Also acts as a ubiquitin-like protein (UBL) that is covalently conjugated via an isopeptide bond to lysine residues of target proteins. The thiocarboxylated form serves as substrate for conjugation and oxidative stress specifically induces the formation of UBL-protein conjugates.</text>
</comment>
<sequence length="109" mass="12141">MAETELAQTELAQRPQDGVGQTELARRIGGPIFKCFARPHFRTVRQLLRWLLDGPLRGSDRTEMLVQRDTVRPGVLVLVNDTDWEILGGLDAQLEDGDTVTFISTLHGG</sequence>
<dbReference type="Pfam" id="PF09138">
    <property type="entry name" value="Urm1"/>
    <property type="match status" value="1"/>
</dbReference>
<keyword evidence="8" id="KW-1185">Reference proteome</keyword>
<name>A0A183C640_GLOPA</name>